<name>A0A1I9L2G9_9CAUD</name>
<organism evidence="1 2">
    <name type="scientific">Xanthomonas phage XAJ2</name>
    <dbReference type="NCBI Taxonomy" id="1775249"/>
    <lineage>
        <taxon>Viruses</taxon>
        <taxon>Duplodnaviria</taxon>
        <taxon>Heunggongvirae</taxon>
        <taxon>Uroviricota</taxon>
        <taxon>Caudoviricetes</taxon>
        <taxon>Caudoviricetes incertae sedis</taxon>
        <taxon>Xajduovirus</taxon>
        <taxon>Xajduovirus XAJ2</taxon>
    </lineage>
</organism>
<reference evidence="1 2" key="1">
    <citation type="submission" date="2015-11" db="EMBL/GenBank/DDBJ databases">
        <title>Bacteriophages of Xanthomonas arboricola pv. juglandis: Characterization of two phages.</title>
        <authorList>
            <person name="Domotor D."/>
            <person name="Frank T."/>
            <person name="Rakhely G."/>
            <person name="Doffkay Z."/>
            <person name="Schneider G."/>
            <person name="Kovacs T."/>
        </authorList>
    </citation>
    <scope>NUCLEOTIDE SEQUENCE [LARGE SCALE GENOMIC DNA]</scope>
</reference>
<dbReference type="EMBL" id="KU197014">
    <property type="protein sequence ID" value="AMW36156.1"/>
    <property type="molecule type" value="Genomic_DNA"/>
</dbReference>
<evidence type="ECO:0000313" key="1">
    <source>
        <dbReference type="EMBL" id="AMW36156.1"/>
    </source>
</evidence>
<sequence>MKGHNPPGQFMLSTKIAKPRAHKAGAARASLFAHSIEGELLVVSAMAKRLGISTNAMRKRINKASYPLTWEALKR</sequence>
<proteinExistence type="predicted"/>
<accession>A0A1I9L2G9</accession>
<dbReference type="Proteomes" id="UP000225190">
    <property type="component" value="Segment"/>
</dbReference>
<keyword evidence="2" id="KW-1185">Reference proteome</keyword>
<protein>
    <submittedName>
        <fullName evidence="1">Uncharacterized protein</fullName>
    </submittedName>
</protein>
<evidence type="ECO:0000313" key="2">
    <source>
        <dbReference type="Proteomes" id="UP000225190"/>
    </source>
</evidence>